<dbReference type="CDD" id="cd18773">
    <property type="entry name" value="PDC1_HK_sensor"/>
    <property type="match status" value="1"/>
</dbReference>
<dbReference type="InterPro" id="IPR029151">
    <property type="entry name" value="Sensor-like_sf"/>
</dbReference>
<dbReference type="SUPFAM" id="SSF103190">
    <property type="entry name" value="Sensory domain-like"/>
    <property type="match status" value="1"/>
</dbReference>
<evidence type="ECO:0000313" key="14">
    <source>
        <dbReference type="EMBL" id="QTX32212.1"/>
    </source>
</evidence>
<dbReference type="Pfam" id="PF00672">
    <property type="entry name" value="HAMP"/>
    <property type="match status" value="1"/>
</dbReference>
<keyword evidence="3" id="KW-0145">Chemotaxis</keyword>
<dbReference type="Proteomes" id="UP000671879">
    <property type="component" value="Chromosome"/>
</dbReference>
<keyword evidence="4 11" id="KW-0812">Transmembrane</keyword>
<dbReference type="Gene3D" id="6.10.340.10">
    <property type="match status" value="1"/>
</dbReference>
<feature type="region of interest" description="Disordered" evidence="10">
    <location>
        <begin position="664"/>
        <end position="713"/>
    </location>
</feature>
<keyword evidence="6 11" id="KW-0472">Membrane</keyword>
<keyword evidence="7 9" id="KW-0807">Transducer</keyword>
<dbReference type="InterPro" id="IPR004089">
    <property type="entry name" value="MCPsignal_dom"/>
</dbReference>
<reference evidence="15" key="1">
    <citation type="submission" date="2021-04" db="EMBL/GenBank/DDBJ databases">
        <title>A novel Synergistetes isolate from a pyrite-forming mixed culture.</title>
        <authorList>
            <person name="Bunk B."/>
            <person name="Sproer C."/>
            <person name="Spring S."/>
            <person name="Pester M."/>
        </authorList>
    </citation>
    <scope>NUCLEOTIDE SEQUENCE [LARGE SCALE GENOMIC DNA]</scope>
    <source>
        <strain evidence="15">J.5.4.2-T.3.5.2</strain>
    </source>
</reference>
<dbReference type="SUPFAM" id="SSF58104">
    <property type="entry name" value="Methyl-accepting chemotaxis protein (MCP) signaling domain"/>
    <property type="match status" value="1"/>
</dbReference>
<dbReference type="GO" id="GO:0006935">
    <property type="term" value="P:chemotaxis"/>
    <property type="evidence" value="ECO:0007669"/>
    <property type="project" value="UniProtKB-KW"/>
</dbReference>
<dbReference type="PROSITE" id="PS50885">
    <property type="entry name" value="HAMP"/>
    <property type="match status" value="1"/>
</dbReference>
<dbReference type="PROSITE" id="PS50111">
    <property type="entry name" value="CHEMOTAXIS_TRANSDUC_2"/>
    <property type="match status" value="1"/>
</dbReference>
<protein>
    <submittedName>
        <fullName evidence="14">Methyl-accepting chemotaxis protein</fullName>
    </submittedName>
</protein>
<evidence type="ECO:0000259" key="13">
    <source>
        <dbReference type="PROSITE" id="PS50885"/>
    </source>
</evidence>
<keyword evidence="15" id="KW-1185">Reference proteome</keyword>
<organism evidence="14 15">
    <name type="scientific">Aminithiophilus ramosus</name>
    <dbReference type="NCBI Taxonomy" id="3029084"/>
    <lineage>
        <taxon>Bacteria</taxon>
        <taxon>Thermotogati</taxon>
        <taxon>Synergistota</taxon>
        <taxon>Synergistia</taxon>
        <taxon>Synergistales</taxon>
        <taxon>Aminithiophilaceae</taxon>
        <taxon>Aminithiophilus</taxon>
    </lineage>
</organism>
<evidence type="ECO:0000256" key="4">
    <source>
        <dbReference type="ARBA" id="ARBA00022692"/>
    </source>
</evidence>
<evidence type="ECO:0000256" key="8">
    <source>
        <dbReference type="ARBA" id="ARBA00029447"/>
    </source>
</evidence>
<dbReference type="Pfam" id="PF00015">
    <property type="entry name" value="MCPsignal"/>
    <property type="match status" value="1"/>
</dbReference>
<evidence type="ECO:0000256" key="10">
    <source>
        <dbReference type="SAM" id="MobiDB-lite"/>
    </source>
</evidence>
<dbReference type="Pfam" id="PF02743">
    <property type="entry name" value="dCache_1"/>
    <property type="match status" value="1"/>
</dbReference>
<evidence type="ECO:0000256" key="2">
    <source>
        <dbReference type="ARBA" id="ARBA00022475"/>
    </source>
</evidence>
<gene>
    <name evidence="14" type="ORF">KAR29_13035</name>
</gene>
<dbReference type="Gene3D" id="1.10.287.950">
    <property type="entry name" value="Methyl-accepting chemotaxis protein"/>
    <property type="match status" value="1"/>
</dbReference>
<dbReference type="Gene3D" id="3.30.450.20">
    <property type="entry name" value="PAS domain"/>
    <property type="match status" value="2"/>
</dbReference>
<dbReference type="SMART" id="SM00304">
    <property type="entry name" value="HAMP"/>
    <property type="match status" value="1"/>
</dbReference>
<name>A0A9Q7AMB4_9BACT</name>
<dbReference type="SMART" id="SM00283">
    <property type="entry name" value="MA"/>
    <property type="match status" value="1"/>
</dbReference>
<dbReference type="GO" id="GO:0005886">
    <property type="term" value="C:plasma membrane"/>
    <property type="evidence" value="ECO:0007669"/>
    <property type="project" value="UniProtKB-SubCell"/>
</dbReference>
<sequence length="713" mass="75417">MTVRTRLWMLVSVFIVVTSGLCLSAYLKGGAVIEEAVNRLGIDKARSTALSVERYLDRIDLLVETVGLGLAGNWPEKLDDEAAGHIEATLATHLDKSGLALGVQDLFFAAARGRTFIAAAGRENPENPKELPWYQAAIDAGHGTLSPPRRDAVTGELVVTVSAPLFNSRRMLLGVLGADVGLKRLEALLEGEKVLGCGSSLLLDGSGRFVVAARQDWPMEENILVPSERIPAELAELGQKVLAEREGMGDFVLDGQRERLFYGYTRFGYIVALEFPLTTIGEMAGTFTRSLILLGTGALLLVLALVVPTTLRLGRGLTSLQSGTERLAEGDLTVSFDESASDEMGTMGKLLTAMTGRFALSLRQTRTLMEEASLLAFGLVGEAEGSRSAALRTAEALDEASARLQDSVSALEEINAGVEETAGGTAEAAQLASRCAAGAEKTLSVVREGIESVEALLQGLDEATGRSEASSLRIETLQQAIASVSRFAGTIATIADQTNLLALNAAIEAARAGEAGRGFAVVARSVRDLSEASGRAAGEIQALTKELREESLLSLKEAQEARDSLRQIASGADKTRSDLHGGRREVEAIAAATGEIAALVQQQAAAAQQMTVSLGEAVGGATTATERIEILRRVTEETRDGAARTAAAAEEMGAKAFQVREAFDRFRLPEERPRPTEDDGEEALPDEAAVPAALPSKSAVETPRPVKVALGRC</sequence>
<proteinExistence type="inferred from homology"/>
<accession>A0A9Q7AMB4</accession>
<evidence type="ECO:0000256" key="9">
    <source>
        <dbReference type="PROSITE-ProRule" id="PRU00284"/>
    </source>
</evidence>
<feature type="domain" description="HAMP" evidence="13">
    <location>
        <begin position="311"/>
        <end position="363"/>
    </location>
</feature>
<evidence type="ECO:0000256" key="1">
    <source>
        <dbReference type="ARBA" id="ARBA00004651"/>
    </source>
</evidence>
<keyword evidence="2" id="KW-1003">Cell membrane</keyword>
<feature type="compositionally biased region" description="Basic and acidic residues" evidence="10">
    <location>
        <begin position="664"/>
        <end position="677"/>
    </location>
</feature>
<evidence type="ECO:0000256" key="5">
    <source>
        <dbReference type="ARBA" id="ARBA00022989"/>
    </source>
</evidence>
<dbReference type="PANTHER" id="PTHR32089:SF112">
    <property type="entry name" value="LYSOZYME-LIKE PROTEIN-RELATED"/>
    <property type="match status" value="1"/>
</dbReference>
<comment type="subcellular location">
    <subcellularLocation>
        <location evidence="1">Cell membrane</location>
        <topology evidence="1">Multi-pass membrane protein</topology>
    </subcellularLocation>
</comment>
<dbReference type="PANTHER" id="PTHR32089">
    <property type="entry name" value="METHYL-ACCEPTING CHEMOTAXIS PROTEIN MCPB"/>
    <property type="match status" value="1"/>
</dbReference>
<feature type="domain" description="Methyl-accepting transducer" evidence="12">
    <location>
        <begin position="382"/>
        <end position="618"/>
    </location>
</feature>
<feature type="transmembrane region" description="Helical" evidence="11">
    <location>
        <begin position="7"/>
        <end position="27"/>
    </location>
</feature>
<dbReference type="GO" id="GO:0007165">
    <property type="term" value="P:signal transduction"/>
    <property type="evidence" value="ECO:0007669"/>
    <property type="project" value="UniProtKB-KW"/>
</dbReference>
<comment type="similarity">
    <text evidence="8">Belongs to the methyl-accepting chemotaxis (MCP) protein family.</text>
</comment>
<dbReference type="InterPro" id="IPR003660">
    <property type="entry name" value="HAMP_dom"/>
</dbReference>
<dbReference type="EMBL" id="CP072943">
    <property type="protein sequence ID" value="QTX32212.1"/>
    <property type="molecule type" value="Genomic_DNA"/>
</dbReference>
<dbReference type="AlphaFoldDB" id="A0A9Q7AMB4"/>
<evidence type="ECO:0000256" key="7">
    <source>
        <dbReference type="ARBA" id="ARBA00023224"/>
    </source>
</evidence>
<evidence type="ECO:0000256" key="3">
    <source>
        <dbReference type="ARBA" id="ARBA00022500"/>
    </source>
</evidence>
<dbReference type="RefSeq" id="WP_274373429.1">
    <property type="nucleotide sequence ID" value="NZ_CP072943.1"/>
</dbReference>
<keyword evidence="5 11" id="KW-1133">Transmembrane helix</keyword>
<dbReference type="CDD" id="cd06225">
    <property type="entry name" value="HAMP"/>
    <property type="match status" value="1"/>
</dbReference>
<evidence type="ECO:0000256" key="11">
    <source>
        <dbReference type="SAM" id="Phobius"/>
    </source>
</evidence>
<evidence type="ECO:0000313" key="15">
    <source>
        <dbReference type="Proteomes" id="UP000671879"/>
    </source>
</evidence>
<dbReference type="KEGG" id="aram:KAR29_13035"/>
<evidence type="ECO:0000259" key="12">
    <source>
        <dbReference type="PROSITE" id="PS50111"/>
    </source>
</evidence>
<dbReference type="InterPro" id="IPR033479">
    <property type="entry name" value="dCache_1"/>
</dbReference>
<evidence type="ECO:0000256" key="6">
    <source>
        <dbReference type="ARBA" id="ARBA00023136"/>
    </source>
</evidence>